<keyword evidence="4" id="KW-1185">Reference proteome</keyword>
<dbReference type="CDD" id="cd13228">
    <property type="entry name" value="PHear_NECAP"/>
    <property type="match status" value="1"/>
</dbReference>
<organism evidence="3 4">
    <name type="scientific">Coccomyxa viridis</name>
    <dbReference type="NCBI Taxonomy" id="1274662"/>
    <lineage>
        <taxon>Eukaryota</taxon>
        <taxon>Viridiplantae</taxon>
        <taxon>Chlorophyta</taxon>
        <taxon>core chlorophytes</taxon>
        <taxon>Trebouxiophyceae</taxon>
        <taxon>Trebouxiophyceae incertae sedis</taxon>
        <taxon>Coccomyxaceae</taxon>
        <taxon>Coccomyxa</taxon>
    </lineage>
</organism>
<gene>
    <name evidence="3" type="primary">g7013</name>
    <name evidence="3" type="ORF">VP750_LOCUS5999</name>
</gene>
<feature type="compositionally biased region" description="Acidic residues" evidence="1">
    <location>
        <begin position="283"/>
        <end position="297"/>
    </location>
</feature>
<comment type="caution">
    <text evidence="3">The sequence shown here is derived from an EMBL/GenBank/DDBJ whole genome shotgun (WGS) entry which is preliminary data.</text>
</comment>
<evidence type="ECO:0000313" key="3">
    <source>
        <dbReference type="EMBL" id="CAL5224340.1"/>
    </source>
</evidence>
<dbReference type="PANTHER" id="PTHR12847">
    <property type="entry name" value="ATP-BINDING CASSETTE ABC TRANSPORTER-RELATED"/>
    <property type="match status" value="1"/>
</dbReference>
<sequence>MDDAKDEVRPELVTFSCKETYVYKAPPASTVGHRAEVWDVDNPMQEVACSVVTSGDNCWVRLTDKTSGELFAECPIVKDKPLTASVETVVDSSRYFVLRVADRESGRHAFLGFGFRERAHATDFTAALSDHIGYLRRQQEAREMQQAFQAAQAGQQGPNLPTLDFSLKPGETVSLKLADKAPVPRSSFMSKRLAAMTISEAGQSGALLPPPPTAAKLEPRSLSGPLHEGSCSAEAAAQTNDMQHADEAAEQQESSQKRAAKGGDAAGSTKEQQPEHAELSSVPDEEQLDEKGEEGDDQFGSFVVA</sequence>
<feature type="region of interest" description="Disordered" evidence="1">
    <location>
        <begin position="202"/>
        <end position="305"/>
    </location>
</feature>
<dbReference type="Gene3D" id="2.30.29.30">
    <property type="entry name" value="Pleckstrin-homology domain (PH domain)/Phosphotyrosine-binding domain (PTB)"/>
    <property type="match status" value="1"/>
</dbReference>
<accession>A0ABP1G0S3</accession>
<evidence type="ECO:0000259" key="2">
    <source>
        <dbReference type="Pfam" id="PF07933"/>
    </source>
</evidence>
<feature type="domain" description="NECAP PHear" evidence="2">
    <location>
        <begin position="13"/>
        <end position="177"/>
    </location>
</feature>
<dbReference type="PANTHER" id="PTHR12847:SF9">
    <property type="entry name" value="NECAP-LIKE PROTEIN CG9132"/>
    <property type="match status" value="1"/>
</dbReference>
<dbReference type="InterPro" id="IPR012466">
    <property type="entry name" value="NECAP_PHear"/>
</dbReference>
<dbReference type="Proteomes" id="UP001497392">
    <property type="component" value="Unassembled WGS sequence"/>
</dbReference>
<dbReference type="Pfam" id="PF07933">
    <property type="entry name" value="DUF1681"/>
    <property type="match status" value="1"/>
</dbReference>
<dbReference type="InterPro" id="IPR011993">
    <property type="entry name" value="PH-like_dom_sf"/>
</dbReference>
<name>A0ABP1G0S3_9CHLO</name>
<proteinExistence type="predicted"/>
<dbReference type="SUPFAM" id="SSF50729">
    <property type="entry name" value="PH domain-like"/>
    <property type="match status" value="1"/>
</dbReference>
<evidence type="ECO:0000256" key="1">
    <source>
        <dbReference type="SAM" id="MobiDB-lite"/>
    </source>
</evidence>
<dbReference type="EMBL" id="CAXHTA020000010">
    <property type="protein sequence ID" value="CAL5224340.1"/>
    <property type="molecule type" value="Genomic_DNA"/>
</dbReference>
<reference evidence="3 4" key="1">
    <citation type="submission" date="2024-06" db="EMBL/GenBank/DDBJ databases">
        <authorList>
            <person name="Kraege A."/>
            <person name="Thomma B."/>
        </authorList>
    </citation>
    <scope>NUCLEOTIDE SEQUENCE [LARGE SCALE GENOMIC DNA]</scope>
</reference>
<evidence type="ECO:0000313" key="4">
    <source>
        <dbReference type="Proteomes" id="UP001497392"/>
    </source>
</evidence>
<protein>
    <submittedName>
        <fullName evidence="3">G7013 protein</fullName>
    </submittedName>
</protein>